<dbReference type="InterPro" id="IPR045175">
    <property type="entry name" value="M28_fam"/>
</dbReference>
<dbReference type="PANTHER" id="PTHR12147">
    <property type="entry name" value="METALLOPEPTIDASE M28 FAMILY MEMBER"/>
    <property type="match status" value="1"/>
</dbReference>
<name>A0A3L9ZIB2_9FLAO</name>
<dbReference type="OrthoDB" id="9778250at2"/>
<evidence type="ECO:0000313" key="3">
    <source>
        <dbReference type="EMBL" id="RMA66452.1"/>
    </source>
</evidence>
<protein>
    <submittedName>
        <fullName evidence="3">PDZ domain-containing protein</fullName>
    </submittedName>
</protein>
<dbReference type="SUPFAM" id="SSF53187">
    <property type="entry name" value="Zn-dependent exopeptidases"/>
    <property type="match status" value="1"/>
</dbReference>
<dbReference type="GO" id="GO:0008235">
    <property type="term" value="F:metalloexopeptidase activity"/>
    <property type="evidence" value="ECO:0007669"/>
    <property type="project" value="InterPro"/>
</dbReference>
<dbReference type="InterPro" id="IPR001478">
    <property type="entry name" value="PDZ"/>
</dbReference>
<keyword evidence="4" id="KW-1185">Reference proteome</keyword>
<dbReference type="Gene3D" id="3.40.630.10">
    <property type="entry name" value="Zn peptidases"/>
    <property type="match status" value="1"/>
</dbReference>
<feature type="domain" description="Peptidase M28" evidence="1">
    <location>
        <begin position="105"/>
        <end position="313"/>
    </location>
</feature>
<gene>
    <name evidence="3" type="ORF">BXY75_0877</name>
</gene>
<dbReference type="Gene3D" id="2.30.42.10">
    <property type="match status" value="1"/>
</dbReference>
<dbReference type="SUPFAM" id="SSF50156">
    <property type="entry name" value="PDZ domain-like"/>
    <property type="match status" value="1"/>
</dbReference>
<dbReference type="PROSITE" id="PS51257">
    <property type="entry name" value="PROKAR_LIPOPROTEIN"/>
    <property type="match status" value="1"/>
</dbReference>
<dbReference type="EMBL" id="REFC01000011">
    <property type="protein sequence ID" value="RMA66452.1"/>
    <property type="molecule type" value="Genomic_DNA"/>
</dbReference>
<feature type="domain" description="PDZ" evidence="2">
    <location>
        <begin position="354"/>
        <end position="419"/>
    </location>
</feature>
<dbReference type="Pfam" id="PF13180">
    <property type="entry name" value="PDZ_2"/>
    <property type="match status" value="1"/>
</dbReference>
<accession>A0A3L9ZIB2</accession>
<dbReference type="GO" id="GO:0006508">
    <property type="term" value="P:proteolysis"/>
    <property type="evidence" value="ECO:0007669"/>
    <property type="project" value="InterPro"/>
</dbReference>
<proteinExistence type="predicted"/>
<evidence type="ECO:0000313" key="4">
    <source>
        <dbReference type="Proteomes" id="UP000271339"/>
    </source>
</evidence>
<reference evidence="3 4" key="1">
    <citation type="submission" date="2018-10" db="EMBL/GenBank/DDBJ databases">
        <title>Genomic Encyclopedia of Archaeal and Bacterial Type Strains, Phase II (KMG-II): from individual species to whole genera.</title>
        <authorList>
            <person name="Goeker M."/>
        </authorList>
    </citation>
    <scope>NUCLEOTIDE SEQUENCE [LARGE SCALE GENOMIC DNA]</scope>
    <source>
        <strain evidence="3 4">DSM 23424</strain>
    </source>
</reference>
<dbReference type="PANTHER" id="PTHR12147:SF26">
    <property type="entry name" value="PEPTIDASE M28 DOMAIN-CONTAINING PROTEIN"/>
    <property type="match status" value="1"/>
</dbReference>
<dbReference type="RefSeq" id="WP_121906448.1">
    <property type="nucleotide sequence ID" value="NZ_REFC01000011.1"/>
</dbReference>
<dbReference type="InterPro" id="IPR007484">
    <property type="entry name" value="Peptidase_M28"/>
</dbReference>
<sequence length="421" mass="46270">MRSLMIVFIALILASCKDTQIKKEIGMKDDVYILANDSLKGRQTGTREELMAASYIEKRFRELGLKPKGNMGTYTQTFTFRLSKNPHEQAEYTEIGLDSTLTGTNVIGYIDNNAENTVIIGAHYDHLGMGGDGSLFREGSEIHNGADDNASGVAVMLDIVKRLISNNDAPKGKTGSAHLNSKNYLFIAFSGEEMGLLGSNYFLKNPTIDTKKVSYMLNMDMVGRLNDENTLAVHGVGTSPIFKQVLFANKGSLKIAEHESGIGPSDHTSFYLSDIPVLHFFTGQHSDYHKPGDDSEKLNYKGMQLVSDYIFAIVSDLDKVGKLVFRKTKNESEDAPRFKVALGVVPDYLYTGKGMRIDGVSDDKPAQKAGLIKGDVVVQLGKNKTPDMMGYMKALAKFESGDSTVVTVERDGKTMEFAVTF</sequence>
<dbReference type="Proteomes" id="UP000271339">
    <property type="component" value="Unassembled WGS sequence"/>
</dbReference>
<dbReference type="AlphaFoldDB" id="A0A3L9ZIB2"/>
<dbReference type="Pfam" id="PF04389">
    <property type="entry name" value="Peptidase_M28"/>
    <property type="match status" value="1"/>
</dbReference>
<evidence type="ECO:0000259" key="2">
    <source>
        <dbReference type="Pfam" id="PF13180"/>
    </source>
</evidence>
<dbReference type="InterPro" id="IPR036034">
    <property type="entry name" value="PDZ_sf"/>
</dbReference>
<dbReference type="CDD" id="cd05663">
    <property type="entry name" value="M28_like_PA_PDZ_associated"/>
    <property type="match status" value="1"/>
</dbReference>
<organism evidence="3 4">
    <name type="scientific">Ulvibacter antarcticus</name>
    <dbReference type="NCBI Taxonomy" id="442714"/>
    <lineage>
        <taxon>Bacteria</taxon>
        <taxon>Pseudomonadati</taxon>
        <taxon>Bacteroidota</taxon>
        <taxon>Flavobacteriia</taxon>
        <taxon>Flavobacteriales</taxon>
        <taxon>Flavobacteriaceae</taxon>
        <taxon>Ulvibacter</taxon>
    </lineage>
</organism>
<comment type="caution">
    <text evidence="3">The sequence shown here is derived from an EMBL/GenBank/DDBJ whole genome shotgun (WGS) entry which is preliminary data.</text>
</comment>
<evidence type="ECO:0000259" key="1">
    <source>
        <dbReference type="Pfam" id="PF04389"/>
    </source>
</evidence>